<feature type="domain" description="F-box" evidence="1">
    <location>
        <begin position="27"/>
        <end position="63"/>
    </location>
</feature>
<evidence type="ECO:0000313" key="3">
    <source>
        <dbReference type="Proteomes" id="UP001154282"/>
    </source>
</evidence>
<reference evidence="2" key="1">
    <citation type="submission" date="2022-08" db="EMBL/GenBank/DDBJ databases">
        <authorList>
            <person name="Gutierrez-Valencia J."/>
        </authorList>
    </citation>
    <scope>NUCLEOTIDE SEQUENCE</scope>
</reference>
<organism evidence="2 3">
    <name type="scientific">Linum tenue</name>
    <dbReference type="NCBI Taxonomy" id="586396"/>
    <lineage>
        <taxon>Eukaryota</taxon>
        <taxon>Viridiplantae</taxon>
        <taxon>Streptophyta</taxon>
        <taxon>Embryophyta</taxon>
        <taxon>Tracheophyta</taxon>
        <taxon>Spermatophyta</taxon>
        <taxon>Magnoliopsida</taxon>
        <taxon>eudicotyledons</taxon>
        <taxon>Gunneridae</taxon>
        <taxon>Pentapetalae</taxon>
        <taxon>rosids</taxon>
        <taxon>fabids</taxon>
        <taxon>Malpighiales</taxon>
        <taxon>Linaceae</taxon>
        <taxon>Linum</taxon>
    </lineage>
</organism>
<keyword evidence="3" id="KW-1185">Reference proteome</keyword>
<dbReference type="InterPro" id="IPR053197">
    <property type="entry name" value="F-box_SCFL_complex_component"/>
</dbReference>
<dbReference type="Gene3D" id="3.80.10.10">
    <property type="entry name" value="Ribonuclease Inhibitor"/>
    <property type="match status" value="1"/>
</dbReference>
<name>A0AAV0JTU9_9ROSI</name>
<dbReference type="CDD" id="cd22160">
    <property type="entry name" value="F-box_AtFBL13-like"/>
    <property type="match status" value="1"/>
</dbReference>
<dbReference type="InterPro" id="IPR036047">
    <property type="entry name" value="F-box-like_dom_sf"/>
</dbReference>
<dbReference type="InterPro" id="IPR032675">
    <property type="entry name" value="LRR_dom_sf"/>
</dbReference>
<dbReference type="PROSITE" id="PS50181">
    <property type="entry name" value="FBOX"/>
    <property type="match status" value="1"/>
</dbReference>
<dbReference type="SUPFAM" id="SSF52047">
    <property type="entry name" value="RNI-like"/>
    <property type="match status" value="1"/>
</dbReference>
<sequence length="370" mass="42678">MITGGSSSSHCPTCTCRKKARIINDDDDRFSELPDHLLRRILYFLDSKLAVQTCVLSRRWRSVWKGVPALNLDTKSFNDSDEFDQFVYGIISRRHDSAPIHEISIENDTNKYGGRIEYDINESCGELFAYAASHGIQRLRAVEDIEDGFSHYVYDQGFLPLAPGFRMLTTLHLQRTKLFCPEPLVEPFSGFPNLRDLTLKDCYWANDEWDEEPAMYLRICGNQLLNLRIEGSDDVSMVEIFAPNLESISYRTYWSRPDFGEFDLPSLDRVYVGCWVYCRFTDDYHYRFATRLVNLLQRLHRARTLVLNSDTVKVLESCPKLLVGLSPFAQLSTLILEVEPFDVSQMKSFFFGNPKNKGNKSTKFKDSSLV</sequence>
<dbReference type="EMBL" id="CAMGYJ010000005">
    <property type="protein sequence ID" value="CAI0413412.1"/>
    <property type="molecule type" value="Genomic_DNA"/>
</dbReference>
<dbReference type="Pfam" id="PF00646">
    <property type="entry name" value="F-box"/>
    <property type="match status" value="1"/>
</dbReference>
<dbReference type="InterPro" id="IPR001810">
    <property type="entry name" value="F-box_dom"/>
</dbReference>
<evidence type="ECO:0000259" key="1">
    <source>
        <dbReference type="PROSITE" id="PS50181"/>
    </source>
</evidence>
<dbReference type="AlphaFoldDB" id="A0AAV0JTU9"/>
<proteinExistence type="predicted"/>
<dbReference type="InterPro" id="IPR053781">
    <property type="entry name" value="F-box_AtFBL13-like"/>
</dbReference>
<dbReference type="SUPFAM" id="SSF81383">
    <property type="entry name" value="F-box domain"/>
    <property type="match status" value="1"/>
</dbReference>
<gene>
    <name evidence="2" type="ORF">LITE_LOCUS15936</name>
</gene>
<evidence type="ECO:0000313" key="2">
    <source>
        <dbReference type="EMBL" id="CAI0413412.1"/>
    </source>
</evidence>
<dbReference type="PANTHER" id="PTHR34223">
    <property type="entry name" value="OS11G0201299 PROTEIN"/>
    <property type="match status" value="1"/>
</dbReference>
<comment type="caution">
    <text evidence="2">The sequence shown here is derived from an EMBL/GenBank/DDBJ whole genome shotgun (WGS) entry which is preliminary data.</text>
</comment>
<accession>A0AAV0JTU9</accession>
<protein>
    <recommendedName>
        <fullName evidence="1">F-box domain-containing protein</fullName>
    </recommendedName>
</protein>
<dbReference type="PANTHER" id="PTHR34223:SF51">
    <property type="entry name" value="OS06G0556300 PROTEIN"/>
    <property type="match status" value="1"/>
</dbReference>
<dbReference type="Proteomes" id="UP001154282">
    <property type="component" value="Unassembled WGS sequence"/>
</dbReference>